<dbReference type="GO" id="GO:0004829">
    <property type="term" value="F:threonine-tRNA ligase activity"/>
    <property type="evidence" value="ECO:0007669"/>
    <property type="project" value="UniProtKB-EC"/>
</dbReference>
<dbReference type="NCBIfam" id="TIGR00418">
    <property type="entry name" value="thrS"/>
    <property type="match status" value="1"/>
</dbReference>
<dbReference type="CDD" id="cd00860">
    <property type="entry name" value="ThrRS_anticodon"/>
    <property type="match status" value="1"/>
</dbReference>
<dbReference type="Pfam" id="PF00587">
    <property type="entry name" value="tRNA-synt_2b"/>
    <property type="match status" value="1"/>
</dbReference>
<dbReference type="Gene3D" id="3.10.20.30">
    <property type="match status" value="1"/>
</dbReference>
<dbReference type="PANTHER" id="PTHR11451">
    <property type="entry name" value="THREONINE-TRNA LIGASE"/>
    <property type="match status" value="1"/>
</dbReference>
<dbReference type="PANTHER" id="PTHR11451:SF44">
    <property type="entry name" value="THREONINE--TRNA LIGASE, CHLOROPLASTIC_MITOCHONDRIAL 2"/>
    <property type="match status" value="1"/>
</dbReference>
<name>A0A484H973_9ZZZZ</name>
<evidence type="ECO:0000256" key="8">
    <source>
        <dbReference type="ARBA" id="ARBA00022833"/>
    </source>
</evidence>
<dbReference type="GO" id="GO:0005524">
    <property type="term" value="F:ATP binding"/>
    <property type="evidence" value="ECO:0007669"/>
    <property type="project" value="UniProtKB-KW"/>
</dbReference>
<sequence>MVSILLPDGHIRSYSGPISGSDIARDVDLTRAALAIRVDGTLQDLTTVIDRDAAVTIITAKDPDALPLLRHDAAHVMAEAVKELYPDTQVTFGPATDTGFYYDFARAVPFTPDDLGRIESRMQEIVDRDEPIRREVWSREQAITYFTDRGEKYKAEWVAQLPEGEVISIYRQGEWLDLCRGPHLPSTGRLGKAFKLTKLAGAYWRGDARNEMLQRLYGTCWPDEEQLAFYLTTLEEAERRDHRRLGREMELFHLQEEAVGSVFWHPKGWELYRTIESYIRRQLVASGYVEVKTPQLVERSLWETSGHWEKFRENMFTTDGGQDEVLAIKPMNCPCHVQIFRQGIRSYRDLPLRMAEFGVCHRYELSGALHGLMRVRAFTQDDAHIFCTEEQILSESQDFCHLLLKIYRDFGFTDVRVKFSDRPMRRVGSDRIWDKAEKALLEASRAASLDLTLSPGEGAFYGPKLEFVLRDALSRDWQCGTLQVDFVLPERLNAAYVGRDGHKYRPVMLHRAILGSFERFIGILLEHYAGKLPLWLAPIQVVVATIVSEADSYAEETTRVLRMAGLRCVSDRRNEKINLKIREHSLAKVPIMLVVGKRETAARTVSLRRLGINKQEIFALDVAVASLKREAVVPDNE</sequence>
<keyword evidence="12 17" id="KW-0030">Aminoacyl-tRNA synthetase</keyword>
<evidence type="ECO:0000256" key="4">
    <source>
        <dbReference type="ARBA" id="ARBA00022555"/>
    </source>
</evidence>
<dbReference type="PRINTS" id="PR01047">
    <property type="entry name" value="TRNASYNTHTHR"/>
</dbReference>
<dbReference type="InterPro" id="IPR045864">
    <property type="entry name" value="aa-tRNA-synth_II/BPL/LPL"/>
</dbReference>
<dbReference type="Gene3D" id="3.40.50.800">
    <property type="entry name" value="Anticodon-binding domain"/>
    <property type="match status" value="1"/>
</dbReference>
<dbReference type="SMART" id="SM00863">
    <property type="entry name" value="tRNA_SAD"/>
    <property type="match status" value="1"/>
</dbReference>
<dbReference type="InterPro" id="IPR036621">
    <property type="entry name" value="Anticodon-bd_dom_sf"/>
</dbReference>
<dbReference type="InterPro" id="IPR012947">
    <property type="entry name" value="tRNA_SAD"/>
</dbReference>
<comment type="similarity">
    <text evidence="1">Belongs to the class-II aminoacyl-tRNA synthetase family.</text>
</comment>
<evidence type="ECO:0000256" key="3">
    <source>
        <dbReference type="ARBA" id="ARBA00022490"/>
    </source>
</evidence>
<comment type="catalytic activity">
    <reaction evidence="14">
        <text>tRNA(Thr) + L-threonine + ATP = L-threonyl-tRNA(Thr) + AMP + diphosphate + H(+)</text>
        <dbReference type="Rhea" id="RHEA:24624"/>
        <dbReference type="Rhea" id="RHEA-COMP:9670"/>
        <dbReference type="Rhea" id="RHEA-COMP:9704"/>
        <dbReference type="ChEBI" id="CHEBI:15378"/>
        <dbReference type="ChEBI" id="CHEBI:30616"/>
        <dbReference type="ChEBI" id="CHEBI:33019"/>
        <dbReference type="ChEBI" id="CHEBI:57926"/>
        <dbReference type="ChEBI" id="CHEBI:78442"/>
        <dbReference type="ChEBI" id="CHEBI:78534"/>
        <dbReference type="ChEBI" id="CHEBI:456215"/>
        <dbReference type="EC" id="6.1.1.3"/>
    </reaction>
</comment>
<proteinExistence type="inferred from homology"/>
<dbReference type="EC" id="6.1.1.3" evidence="2"/>
<dbReference type="HAMAP" id="MF_00184">
    <property type="entry name" value="Thr_tRNA_synth"/>
    <property type="match status" value="1"/>
</dbReference>
<dbReference type="InterPro" id="IPR018163">
    <property type="entry name" value="Thr/Ala-tRNA-synth_IIc_edit"/>
</dbReference>
<dbReference type="FunFam" id="3.30.980.10:FF:000005">
    <property type="entry name" value="Threonyl-tRNA synthetase, mitochondrial"/>
    <property type="match status" value="1"/>
</dbReference>
<keyword evidence="10" id="KW-0694">RNA-binding</keyword>
<dbReference type="InterPro" id="IPR004095">
    <property type="entry name" value="TGS"/>
</dbReference>
<dbReference type="InterPro" id="IPR012675">
    <property type="entry name" value="Beta-grasp_dom_sf"/>
</dbReference>
<dbReference type="Pfam" id="PF07973">
    <property type="entry name" value="tRNA_SAD"/>
    <property type="match status" value="1"/>
</dbReference>
<keyword evidence="7" id="KW-0547">Nucleotide-binding</keyword>
<keyword evidence="5 17" id="KW-0436">Ligase</keyword>
<evidence type="ECO:0000256" key="1">
    <source>
        <dbReference type="ARBA" id="ARBA00008226"/>
    </source>
</evidence>
<dbReference type="InterPro" id="IPR012676">
    <property type="entry name" value="TGS-like"/>
</dbReference>
<organism evidence="17">
    <name type="scientific">invertebrate metagenome</name>
    <dbReference type="NCBI Taxonomy" id="1711999"/>
    <lineage>
        <taxon>unclassified sequences</taxon>
        <taxon>metagenomes</taxon>
        <taxon>organismal metagenomes</taxon>
    </lineage>
</organism>
<dbReference type="CDD" id="cd01667">
    <property type="entry name" value="TGS_ThrRS"/>
    <property type="match status" value="1"/>
</dbReference>
<keyword evidence="9" id="KW-0067">ATP-binding</keyword>
<feature type="domain" description="TGS" evidence="16">
    <location>
        <begin position="1"/>
        <end position="59"/>
    </location>
</feature>
<dbReference type="GO" id="GO:0005737">
    <property type="term" value="C:cytoplasm"/>
    <property type="evidence" value="ECO:0007669"/>
    <property type="project" value="InterPro"/>
</dbReference>
<dbReference type="PROSITE" id="PS50862">
    <property type="entry name" value="AA_TRNA_LIGASE_II"/>
    <property type="match status" value="1"/>
</dbReference>
<dbReference type="InterPro" id="IPR033728">
    <property type="entry name" value="ThrRS_core"/>
</dbReference>
<dbReference type="GO" id="GO:0006435">
    <property type="term" value="P:threonyl-tRNA aminoacylation"/>
    <property type="evidence" value="ECO:0007669"/>
    <property type="project" value="InterPro"/>
</dbReference>
<evidence type="ECO:0000256" key="5">
    <source>
        <dbReference type="ARBA" id="ARBA00022598"/>
    </source>
</evidence>
<dbReference type="Gene3D" id="3.30.980.10">
    <property type="entry name" value="Threonyl-trna Synthetase, Chain A, domain 2"/>
    <property type="match status" value="1"/>
</dbReference>
<evidence type="ECO:0000256" key="6">
    <source>
        <dbReference type="ARBA" id="ARBA00022723"/>
    </source>
</evidence>
<evidence type="ECO:0000256" key="14">
    <source>
        <dbReference type="ARBA" id="ARBA00049515"/>
    </source>
</evidence>
<evidence type="ECO:0000256" key="2">
    <source>
        <dbReference type="ARBA" id="ARBA00013163"/>
    </source>
</evidence>
<gene>
    <name evidence="17" type="ORF">RIEGSTA812A_PEG_201</name>
</gene>
<protein>
    <recommendedName>
        <fullName evidence="2">threonine--tRNA ligase</fullName>
        <ecNumber evidence="2">6.1.1.3</ecNumber>
    </recommendedName>
    <alternativeName>
        <fullName evidence="13">Threonyl-tRNA synthetase</fullName>
    </alternativeName>
</protein>
<evidence type="ECO:0000256" key="13">
    <source>
        <dbReference type="ARBA" id="ARBA00031900"/>
    </source>
</evidence>
<dbReference type="FunFam" id="3.30.54.20:FF:000002">
    <property type="entry name" value="Threonine--tRNA ligase"/>
    <property type="match status" value="1"/>
</dbReference>
<evidence type="ECO:0000256" key="11">
    <source>
        <dbReference type="ARBA" id="ARBA00022917"/>
    </source>
</evidence>
<feature type="domain" description="Aminoacyl-transfer RNA synthetases class-II family profile" evidence="15">
    <location>
        <begin position="260"/>
        <end position="533"/>
    </location>
</feature>
<evidence type="ECO:0000256" key="12">
    <source>
        <dbReference type="ARBA" id="ARBA00023146"/>
    </source>
</evidence>
<dbReference type="GO" id="GO:0046872">
    <property type="term" value="F:metal ion binding"/>
    <property type="evidence" value="ECO:0007669"/>
    <property type="project" value="UniProtKB-KW"/>
</dbReference>
<dbReference type="Gene3D" id="3.30.930.10">
    <property type="entry name" value="Bira Bifunctional Protein, Domain 2"/>
    <property type="match status" value="1"/>
</dbReference>
<dbReference type="Gene3D" id="3.30.54.20">
    <property type="match status" value="1"/>
</dbReference>
<evidence type="ECO:0000256" key="7">
    <source>
        <dbReference type="ARBA" id="ARBA00022741"/>
    </source>
</evidence>
<reference evidence="17" key="1">
    <citation type="submission" date="2018-10" db="EMBL/GenBank/DDBJ databases">
        <authorList>
            <person name="Gruber-Vodicka H."/>
            <person name="Jaeckle O."/>
        </authorList>
    </citation>
    <scope>NUCLEOTIDE SEQUENCE</scope>
</reference>
<dbReference type="SUPFAM" id="SSF55681">
    <property type="entry name" value="Class II aaRS and biotin synthetases"/>
    <property type="match status" value="1"/>
</dbReference>
<dbReference type="InterPro" id="IPR004154">
    <property type="entry name" value="Anticodon-bd"/>
</dbReference>
<evidence type="ECO:0000313" key="17">
    <source>
        <dbReference type="EMBL" id="VBB68728.1"/>
    </source>
</evidence>
<dbReference type="PROSITE" id="PS51880">
    <property type="entry name" value="TGS"/>
    <property type="match status" value="1"/>
</dbReference>
<dbReference type="AlphaFoldDB" id="A0A484H973"/>
<evidence type="ECO:0000259" key="15">
    <source>
        <dbReference type="PROSITE" id="PS50862"/>
    </source>
</evidence>
<dbReference type="SUPFAM" id="SSF52954">
    <property type="entry name" value="Class II aaRS ABD-related"/>
    <property type="match status" value="1"/>
</dbReference>
<dbReference type="FunFam" id="3.30.930.10:FF:000002">
    <property type="entry name" value="Threonine--tRNA ligase"/>
    <property type="match status" value="1"/>
</dbReference>
<dbReference type="SUPFAM" id="SSF55186">
    <property type="entry name" value="ThrRS/AlaRS common domain"/>
    <property type="match status" value="1"/>
</dbReference>
<accession>A0A484H973</accession>
<dbReference type="InterPro" id="IPR006195">
    <property type="entry name" value="aa-tRNA-synth_II"/>
</dbReference>
<dbReference type="InterPro" id="IPR002314">
    <property type="entry name" value="aa-tRNA-synt_IIb"/>
</dbReference>
<evidence type="ECO:0000256" key="9">
    <source>
        <dbReference type="ARBA" id="ARBA00022840"/>
    </source>
</evidence>
<evidence type="ECO:0000259" key="16">
    <source>
        <dbReference type="PROSITE" id="PS51880"/>
    </source>
</evidence>
<keyword evidence="6" id="KW-0479">Metal-binding</keyword>
<keyword evidence="4" id="KW-0820">tRNA-binding</keyword>
<dbReference type="InterPro" id="IPR002320">
    <property type="entry name" value="Thr-tRNA-ligase_IIa"/>
</dbReference>
<dbReference type="GO" id="GO:0000049">
    <property type="term" value="F:tRNA binding"/>
    <property type="evidence" value="ECO:0007669"/>
    <property type="project" value="UniProtKB-KW"/>
</dbReference>
<dbReference type="InterPro" id="IPR047246">
    <property type="entry name" value="ThrRS_anticodon"/>
</dbReference>
<dbReference type="Pfam" id="PF03129">
    <property type="entry name" value="HGTP_anticodon"/>
    <property type="match status" value="1"/>
</dbReference>
<dbReference type="SUPFAM" id="SSF81271">
    <property type="entry name" value="TGS-like"/>
    <property type="match status" value="1"/>
</dbReference>
<keyword evidence="3" id="KW-0963">Cytoplasm</keyword>
<evidence type="ECO:0000256" key="10">
    <source>
        <dbReference type="ARBA" id="ARBA00022884"/>
    </source>
</evidence>
<dbReference type="CDD" id="cd00771">
    <property type="entry name" value="ThrRS_core"/>
    <property type="match status" value="1"/>
</dbReference>
<dbReference type="EMBL" id="LR026963">
    <property type="protein sequence ID" value="VBB68728.1"/>
    <property type="molecule type" value="Genomic_DNA"/>
</dbReference>
<keyword evidence="8" id="KW-0862">Zinc</keyword>
<keyword evidence="11" id="KW-0648">Protein biosynthesis</keyword>